<dbReference type="Proteomes" id="UP000031594">
    <property type="component" value="Unassembled WGS sequence"/>
</dbReference>
<comment type="caution">
    <text evidence="1">The sequence shown here is derived from an EMBL/GenBank/DDBJ whole genome shotgun (WGS) entry which is preliminary data.</text>
</comment>
<accession>A0ABR4ZZR8</accession>
<reference evidence="1 2" key="1">
    <citation type="submission" date="2014-08" db="EMBL/GenBank/DDBJ databases">
        <title>Methylacidiphilum kamchatkense strain Kam1 draft genome sequence.</title>
        <authorList>
            <person name="Birkeland N.-K."/>
            <person name="Erikstad H.A."/>
        </authorList>
    </citation>
    <scope>NUCLEOTIDE SEQUENCE [LARGE SCALE GENOMIC DNA]</scope>
    <source>
        <strain evidence="1 2">Kam1</strain>
    </source>
</reference>
<dbReference type="RefSeq" id="WP_039720541.1">
    <property type="nucleotide sequence ID" value="NZ_JQNX01000001.1"/>
</dbReference>
<organism evidence="1 2">
    <name type="scientific">Methylacidiphilum kamchatkense Kam1</name>
    <dbReference type="NCBI Taxonomy" id="1202785"/>
    <lineage>
        <taxon>Bacteria</taxon>
        <taxon>Pseudomonadati</taxon>
        <taxon>Verrucomicrobiota</taxon>
        <taxon>Methylacidiphilae</taxon>
        <taxon>Methylacidiphilales</taxon>
        <taxon>Methylacidiphilaceae</taxon>
        <taxon>Methylacidiphilum (ex Ratnadevi et al. 2023)</taxon>
    </lineage>
</organism>
<keyword evidence="2" id="KW-1185">Reference proteome</keyword>
<sequence>MTYNPLWVIAENKDFRVQYYPSYHPKGNKDVAIYKIAISKTVYTYTCPSTSDRAIKKIVAVDNERKELIDAPIPTLSGKAVISYSKKNIVITFDGSKVQCRPEDIIKGFGSKREHWEKDGSLVIPFWKQYSEIPTPLRYKFIANRLVELQINDTN</sequence>
<protein>
    <submittedName>
        <fullName evidence="1">Uncharacterized protein</fullName>
    </submittedName>
</protein>
<evidence type="ECO:0000313" key="1">
    <source>
        <dbReference type="EMBL" id="KIE59251.1"/>
    </source>
</evidence>
<dbReference type="EMBL" id="JQNX01000001">
    <property type="protein sequence ID" value="KIE59251.1"/>
    <property type="molecule type" value="Genomic_DNA"/>
</dbReference>
<name>A0ABR4ZZR8_9BACT</name>
<gene>
    <name evidence="1" type="ORF">A946_00540</name>
</gene>
<evidence type="ECO:0000313" key="2">
    <source>
        <dbReference type="Proteomes" id="UP000031594"/>
    </source>
</evidence>
<proteinExistence type="predicted"/>